<name>A0A835VW31_CHLIN</name>
<feature type="region of interest" description="Disordered" evidence="1">
    <location>
        <begin position="296"/>
        <end position="316"/>
    </location>
</feature>
<dbReference type="EMBL" id="JAEHOC010000037">
    <property type="protein sequence ID" value="KAG2427978.1"/>
    <property type="molecule type" value="Genomic_DNA"/>
</dbReference>
<feature type="region of interest" description="Disordered" evidence="1">
    <location>
        <begin position="432"/>
        <end position="487"/>
    </location>
</feature>
<evidence type="ECO:0000313" key="2">
    <source>
        <dbReference type="EMBL" id="KAG2427978.1"/>
    </source>
</evidence>
<feature type="region of interest" description="Disordered" evidence="1">
    <location>
        <begin position="504"/>
        <end position="575"/>
    </location>
</feature>
<evidence type="ECO:0000313" key="3">
    <source>
        <dbReference type="Proteomes" id="UP000650467"/>
    </source>
</evidence>
<feature type="compositionally biased region" description="Low complexity" evidence="1">
    <location>
        <begin position="153"/>
        <end position="170"/>
    </location>
</feature>
<organism evidence="2 3">
    <name type="scientific">Chlamydomonas incerta</name>
    <dbReference type="NCBI Taxonomy" id="51695"/>
    <lineage>
        <taxon>Eukaryota</taxon>
        <taxon>Viridiplantae</taxon>
        <taxon>Chlorophyta</taxon>
        <taxon>core chlorophytes</taxon>
        <taxon>Chlorophyceae</taxon>
        <taxon>CS clade</taxon>
        <taxon>Chlamydomonadales</taxon>
        <taxon>Chlamydomonadaceae</taxon>
        <taxon>Chlamydomonas</taxon>
    </lineage>
</organism>
<feature type="compositionally biased region" description="Low complexity" evidence="1">
    <location>
        <begin position="761"/>
        <end position="779"/>
    </location>
</feature>
<keyword evidence="3" id="KW-1185">Reference proteome</keyword>
<dbReference type="OrthoDB" id="550810at2759"/>
<feature type="compositionally biased region" description="Gly residues" evidence="1">
    <location>
        <begin position="552"/>
        <end position="570"/>
    </location>
</feature>
<feature type="compositionally biased region" description="Acidic residues" evidence="1">
    <location>
        <begin position="190"/>
        <end position="199"/>
    </location>
</feature>
<feature type="region of interest" description="Disordered" evidence="1">
    <location>
        <begin position="153"/>
        <end position="236"/>
    </location>
</feature>
<sequence>MAAQHKDSKAKALATASTLQRVVCPSTERDPLELLSSGYRKVDEQKRYTNRLTNLPDKGVGVVSRDGSFSEPPPGPNKGPPRTNGRAVLDQMFGHLRPHHNIAEPALLQMEQTELENGLGDQAARAAFYRPSITAALMAIPADSRLLAADAASPGTGIASTSTSASASGALYRVGNSPMRRGRGGGDDSNQSEDGDTASEPELPAPEDDRPSTASSQRGGSGGYGVTAGASVAGSGGSITAAGRFSSPRTMRPPMGVAAGAMGAPASPGLLSRGPEACNSPMRISANGIGPIPPGAGAGRAGSARRTGGGALPTVSRSYPDGTVAAGSLTMGAQLGCAGTAQPPPGAVLETPRLPAAATQAGAKRGNRRASVSGAEIAAAAAAAAAGLPAIGSGGASPSPGGRARRASLVGGGAGYGATAAVAMGGLPAHSPGPPLVGSPGSQRYSMPGNSVGLSGGSFSSGGNGMPLLSQRGGGAGTSGGGAGADGAATAVASRLGMRSSLPSELALHGSPHSTHGAAGQGPQRSGHSVSVAGTMPGAGPVPRVRLSYSGVGPGAGATHGTATDGGGEGSMWPGAASIGLLAQLQGALHPEGSGPSPPAVNPSVPLSGLDALSATGLGDAISQLRNIRISAAGAPPQGAKEKPKKVEPGLAGVTPLSLLPVPLPPIENWQSGGKSVADLDPCKDIRLVDAPRCILPRATEEQDLQSKMAAHKNAMRELVKAEGAPMSESEMEAVKLLGRLERSGARMRNYGDVDGSEQEAAGAAGAAGAGHRAVVGAA</sequence>
<dbReference type="AlphaFoldDB" id="A0A835VW31"/>
<feature type="compositionally biased region" description="Gly residues" evidence="1">
    <location>
        <begin position="454"/>
        <end position="465"/>
    </location>
</feature>
<feature type="compositionally biased region" description="Low complexity" evidence="1">
    <location>
        <begin position="227"/>
        <end position="236"/>
    </location>
</feature>
<protein>
    <submittedName>
        <fullName evidence="2">Uncharacterized protein</fullName>
    </submittedName>
</protein>
<feature type="region of interest" description="Disordered" evidence="1">
    <location>
        <begin position="241"/>
        <end position="260"/>
    </location>
</feature>
<gene>
    <name evidence="2" type="ORF">HXX76_011965</name>
</gene>
<feature type="region of interest" description="Disordered" evidence="1">
    <location>
        <begin position="759"/>
        <end position="779"/>
    </location>
</feature>
<dbReference type="Proteomes" id="UP000650467">
    <property type="component" value="Unassembled WGS sequence"/>
</dbReference>
<evidence type="ECO:0000256" key="1">
    <source>
        <dbReference type="SAM" id="MobiDB-lite"/>
    </source>
</evidence>
<feature type="compositionally biased region" description="Gly residues" evidence="1">
    <location>
        <begin position="472"/>
        <end position="485"/>
    </location>
</feature>
<comment type="caution">
    <text evidence="2">The sequence shown here is derived from an EMBL/GenBank/DDBJ whole genome shotgun (WGS) entry which is preliminary data.</text>
</comment>
<reference evidence="2" key="1">
    <citation type="journal article" date="2020" name="bioRxiv">
        <title>Comparative genomics of Chlamydomonas.</title>
        <authorList>
            <person name="Craig R.J."/>
            <person name="Hasan A.R."/>
            <person name="Ness R.W."/>
            <person name="Keightley P.D."/>
        </authorList>
    </citation>
    <scope>NUCLEOTIDE SEQUENCE</scope>
    <source>
        <strain evidence="2">SAG 7.73</strain>
    </source>
</reference>
<accession>A0A835VW31</accession>
<feature type="region of interest" description="Disordered" evidence="1">
    <location>
        <begin position="48"/>
        <end position="84"/>
    </location>
</feature>
<proteinExistence type="predicted"/>